<sequence length="518" mass="61743">MEQQKKRWYQKWWGILLMILFWYIAAPIAIYQSKISDTKKIVFASIYLFFVFSFTGMQDNVSTITIGTVTIPLIFLFSEIALLLLIVIALSRNIVYKVKLKKLEEQANKILEVEKMDLIEVKNEKEKIVQEIEELKQNKEKILQEKDELQQEISEITKEIKENKNKLQILNNEVEFVEDYSLYEPRYNFVDSNHYKKQLELIRNKQKAMIREKTAAKVSVNWTVDGSEAKGRKMTNDNVKLLLRNFNAECEAAINRIKYSNLDSTRNRIQNSFEQLNKLNKTNQISITQPYLNLKFDELYLGYRYEEQKQIEKEALREKRDAEREEKILQQEIERKKRNIDKEISHYKNAMEEIRIKMSIANEKEKKNLKKRLEEIQRTIDQYSDEKEELDYRLENIGAGYVYIISNIGAFGENVFKIGVTRRLEPLERIKELSSASVPFKFDVHALIFSYQAYNLEKELHNLFSDKRVNLVNNRKEFFNINIEEIENALSKYKELTFEFTKIPEAEEYRETLKLKKK</sequence>
<keyword evidence="2" id="KW-0812">Transmembrane</keyword>
<feature type="transmembrane region" description="Helical" evidence="2">
    <location>
        <begin position="64"/>
        <end position="90"/>
    </location>
</feature>
<keyword evidence="2" id="KW-1133">Transmembrane helix</keyword>
<evidence type="ECO:0000313" key="4">
    <source>
        <dbReference type="EMBL" id="XDU65158.1"/>
    </source>
</evidence>
<dbReference type="EMBL" id="CP165646">
    <property type="protein sequence ID" value="XDU65158.1"/>
    <property type="molecule type" value="Genomic_DNA"/>
</dbReference>
<organism evidence="4">
    <name type="scientific">Leptotrichia mesophila</name>
    <dbReference type="NCBI Taxonomy" id="3239303"/>
    <lineage>
        <taxon>Bacteria</taxon>
        <taxon>Fusobacteriati</taxon>
        <taxon>Fusobacteriota</taxon>
        <taxon>Fusobacteriia</taxon>
        <taxon>Fusobacteriales</taxon>
        <taxon>Leptotrichiaceae</taxon>
        <taxon>Leptotrichia</taxon>
    </lineage>
</organism>
<feature type="transmembrane region" description="Helical" evidence="2">
    <location>
        <begin position="41"/>
        <end position="58"/>
    </location>
</feature>
<feature type="coiled-coil region" evidence="1">
    <location>
        <begin position="118"/>
        <end position="180"/>
    </location>
</feature>
<feature type="coiled-coil region" evidence="1">
    <location>
        <begin position="262"/>
        <end position="393"/>
    </location>
</feature>
<name>A0AB39VDR1_9FUSO</name>
<feature type="domain" description="Bacteriophage T5 Orf172 DNA-binding" evidence="3">
    <location>
        <begin position="410"/>
        <end position="493"/>
    </location>
</feature>
<dbReference type="Pfam" id="PF10544">
    <property type="entry name" value="T5orf172"/>
    <property type="match status" value="1"/>
</dbReference>
<dbReference type="InterPro" id="IPR018306">
    <property type="entry name" value="Phage_T5_Orf172_DNA-bd"/>
</dbReference>
<gene>
    <name evidence="4" type="ORF">AB8B23_03100</name>
</gene>
<proteinExistence type="predicted"/>
<accession>A0AB39VDR1</accession>
<dbReference type="AlphaFoldDB" id="A0AB39VDR1"/>
<evidence type="ECO:0000256" key="1">
    <source>
        <dbReference type="SAM" id="Coils"/>
    </source>
</evidence>
<keyword evidence="2" id="KW-0472">Membrane</keyword>
<evidence type="ECO:0000256" key="2">
    <source>
        <dbReference type="SAM" id="Phobius"/>
    </source>
</evidence>
<feature type="transmembrane region" description="Helical" evidence="2">
    <location>
        <begin position="12"/>
        <end position="29"/>
    </location>
</feature>
<dbReference type="Pfam" id="PF13250">
    <property type="entry name" value="SNIPE"/>
    <property type="match status" value="1"/>
</dbReference>
<dbReference type="InterPro" id="IPR025280">
    <property type="entry name" value="SNIPE"/>
</dbReference>
<evidence type="ECO:0000259" key="3">
    <source>
        <dbReference type="SMART" id="SM00974"/>
    </source>
</evidence>
<protein>
    <submittedName>
        <fullName evidence="4">DUF4041 domain-containing protein</fullName>
    </submittedName>
</protein>
<dbReference type="RefSeq" id="WP_369713349.1">
    <property type="nucleotide sequence ID" value="NZ_CP165646.1"/>
</dbReference>
<keyword evidence="1" id="KW-0175">Coiled coil</keyword>
<dbReference type="KEGG" id="lmes:AB8B23_03100"/>
<dbReference type="SMART" id="SM00974">
    <property type="entry name" value="T5orf172"/>
    <property type="match status" value="1"/>
</dbReference>
<reference evidence="4" key="1">
    <citation type="submission" date="2024-07" db="EMBL/GenBank/DDBJ databases">
        <authorList>
            <person name="Li X.-J."/>
            <person name="Wang X."/>
        </authorList>
    </citation>
    <scope>NUCLEOTIDE SEQUENCE</scope>
    <source>
        <strain evidence="4">HSP-342</strain>
    </source>
</reference>